<protein>
    <submittedName>
        <fullName evidence="5">Autoinducer binding domain-containing protein</fullName>
    </submittedName>
</protein>
<dbReference type="InterPro" id="IPR016032">
    <property type="entry name" value="Sig_transdc_resp-reg_C-effctor"/>
</dbReference>
<dbReference type="InterPro" id="IPR036693">
    <property type="entry name" value="TF_LuxR_autoind-bd_dom_sf"/>
</dbReference>
<feature type="domain" description="HTH luxR-type" evidence="4">
    <location>
        <begin position="167"/>
        <end position="232"/>
    </location>
</feature>
<dbReference type="Pfam" id="PF03472">
    <property type="entry name" value="Autoind_bind"/>
    <property type="match status" value="1"/>
</dbReference>
<dbReference type="Gene3D" id="1.10.10.10">
    <property type="entry name" value="Winged helix-like DNA-binding domain superfamily/Winged helix DNA-binding domain"/>
    <property type="match status" value="1"/>
</dbReference>
<keyword evidence="1" id="KW-0805">Transcription regulation</keyword>
<dbReference type="InterPro" id="IPR000792">
    <property type="entry name" value="Tscrpt_reg_LuxR_C"/>
</dbReference>
<dbReference type="Proteomes" id="UP000509568">
    <property type="component" value="Chromosome"/>
</dbReference>
<dbReference type="SUPFAM" id="SSF75516">
    <property type="entry name" value="Pheromone-binding domain of LuxR-like quorum-sensing transcription factors"/>
    <property type="match status" value="1"/>
</dbReference>
<evidence type="ECO:0000313" key="6">
    <source>
        <dbReference type="Proteomes" id="UP000509568"/>
    </source>
</evidence>
<evidence type="ECO:0000313" key="5">
    <source>
        <dbReference type="EMBL" id="QKZ06857.1"/>
    </source>
</evidence>
<keyword evidence="6" id="KW-1185">Reference proteome</keyword>
<dbReference type="GO" id="GO:0003677">
    <property type="term" value="F:DNA binding"/>
    <property type="evidence" value="ECO:0007669"/>
    <property type="project" value="UniProtKB-KW"/>
</dbReference>
<reference evidence="5 6" key="1">
    <citation type="submission" date="2020-06" db="EMBL/GenBank/DDBJ databases">
        <title>Pseudomonas eucalypticola sp. nov., an endophyte of Eucalyptus dunnii leaves with biocontrol ability of eucalyptus leaf blight.</title>
        <authorList>
            <person name="Liu Y."/>
            <person name="Song Z."/>
            <person name="Zeng H."/>
            <person name="Lu M."/>
            <person name="Wang X."/>
            <person name="Lian X."/>
            <person name="Zhang Q."/>
        </authorList>
    </citation>
    <scope>NUCLEOTIDE SEQUENCE [LARGE SCALE GENOMIC DNA]</scope>
    <source>
        <strain evidence="5 6">NP-1</strain>
    </source>
</reference>
<evidence type="ECO:0000256" key="1">
    <source>
        <dbReference type="ARBA" id="ARBA00023015"/>
    </source>
</evidence>
<sequence>MTHWPEQQLCELLRLTDENRILRSAVTLIRDLGFDYLQFSTALSACPHPIFMSKGNLPPRWTARYHDMDYARVDPVIAHCRESLAPLRWTDELFADTPGLRQDASAHGVSHGLSLAVHDAHGQMSMLSLVRRTLPVSDDEFYAKAGASLWLCNVLHERLKNHVIQALAMTSTELSVRERQILHWLAEGKTAGETAMILNLSERTVNFHITSAVRKTGQKNKTLAVVHAAKAGILDGVMPA</sequence>
<evidence type="ECO:0000256" key="3">
    <source>
        <dbReference type="ARBA" id="ARBA00023163"/>
    </source>
</evidence>
<dbReference type="PANTHER" id="PTHR44688:SF16">
    <property type="entry name" value="DNA-BINDING TRANSCRIPTIONAL ACTIVATOR DEVR_DOSR"/>
    <property type="match status" value="1"/>
</dbReference>
<name>A0A7D5DAL8_9PSED</name>
<dbReference type="EMBL" id="CP056030">
    <property type="protein sequence ID" value="QKZ06857.1"/>
    <property type="molecule type" value="Genomic_DNA"/>
</dbReference>
<dbReference type="AlphaFoldDB" id="A0A7D5DAL8"/>
<accession>A0A7D5DAL8</accession>
<organism evidence="5 6">
    <name type="scientific">Pseudomonas eucalypticola</name>
    <dbReference type="NCBI Taxonomy" id="2599595"/>
    <lineage>
        <taxon>Bacteria</taxon>
        <taxon>Pseudomonadati</taxon>
        <taxon>Pseudomonadota</taxon>
        <taxon>Gammaproteobacteria</taxon>
        <taxon>Pseudomonadales</taxon>
        <taxon>Pseudomonadaceae</taxon>
        <taxon>Pseudomonas</taxon>
    </lineage>
</organism>
<dbReference type="SUPFAM" id="SSF46894">
    <property type="entry name" value="C-terminal effector domain of the bipartite response regulators"/>
    <property type="match status" value="1"/>
</dbReference>
<proteinExistence type="predicted"/>
<dbReference type="Pfam" id="PF00196">
    <property type="entry name" value="GerE"/>
    <property type="match status" value="1"/>
</dbReference>
<gene>
    <name evidence="5" type="ORF">HWQ56_25020</name>
</gene>
<dbReference type="InterPro" id="IPR005143">
    <property type="entry name" value="TF_LuxR_autoind-bd_dom"/>
</dbReference>
<evidence type="ECO:0000256" key="2">
    <source>
        <dbReference type="ARBA" id="ARBA00023125"/>
    </source>
</evidence>
<dbReference type="Gene3D" id="3.30.450.80">
    <property type="entry name" value="Transcription factor LuxR-like, autoinducer-binding domain"/>
    <property type="match status" value="1"/>
</dbReference>
<evidence type="ECO:0000259" key="4">
    <source>
        <dbReference type="PROSITE" id="PS50043"/>
    </source>
</evidence>
<dbReference type="PROSITE" id="PS50043">
    <property type="entry name" value="HTH_LUXR_2"/>
    <property type="match status" value="1"/>
</dbReference>
<dbReference type="GO" id="GO:0006355">
    <property type="term" value="P:regulation of DNA-templated transcription"/>
    <property type="evidence" value="ECO:0007669"/>
    <property type="project" value="InterPro"/>
</dbReference>
<keyword evidence="3" id="KW-0804">Transcription</keyword>
<dbReference type="SMART" id="SM00421">
    <property type="entry name" value="HTH_LUXR"/>
    <property type="match status" value="1"/>
</dbReference>
<keyword evidence="2" id="KW-0238">DNA-binding</keyword>
<dbReference type="PANTHER" id="PTHR44688">
    <property type="entry name" value="DNA-BINDING TRANSCRIPTIONAL ACTIVATOR DEVR_DOSR"/>
    <property type="match status" value="1"/>
</dbReference>
<dbReference type="RefSeq" id="WP_176572005.1">
    <property type="nucleotide sequence ID" value="NZ_CP056030.1"/>
</dbReference>
<dbReference type="InterPro" id="IPR036388">
    <property type="entry name" value="WH-like_DNA-bd_sf"/>
</dbReference>
<dbReference type="KEGG" id="pez:HWQ56_25020"/>
<dbReference type="CDD" id="cd06170">
    <property type="entry name" value="LuxR_C_like"/>
    <property type="match status" value="1"/>
</dbReference>
<dbReference type="PRINTS" id="PR00038">
    <property type="entry name" value="HTHLUXR"/>
</dbReference>